<evidence type="ECO:0008006" key="5">
    <source>
        <dbReference type="Google" id="ProtNLM"/>
    </source>
</evidence>
<keyword evidence="2" id="KW-0472">Membrane</keyword>
<keyword evidence="2" id="KW-1133">Transmembrane helix</keyword>
<reference evidence="3 4" key="1">
    <citation type="submission" date="2017-09" db="EMBL/GenBank/DDBJ databases">
        <title>Bacterial strain isolated from the female urinary microbiota.</title>
        <authorList>
            <person name="Thomas-White K."/>
            <person name="Kumar N."/>
            <person name="Forster S."/>
            <person name="Putonti C."/>
            <person name="Lawley T."/>
            <person name="Wolfe A.J."/>
        </authorList>
    </citation>
    <scope>NUCLEOTIDE SEQUENCE [LARGE SCALE GENOMIC DNA]</scope>
    <source>
        <strain evidence="3 4">UMB0792</strain>
    </source>
</reference>
<comment type="caution">
    <text evidence="3">The sequence shown here is derived from an EMBL/GenBank/DDBJ whole genome shotgun (WGS) entry which is preliminary data.</text>
</comment>
<evidence type="ECO:0000256" key="1">
    <source>
        <dbReference type="SAM" id="MobiDB-lite"/>
    </source>
</evidence>
<dbReference type="AlphaFoldDB" id="A0A2N6T3S3"/>
<feature type="transmembrane region" description="Helical" evidence="2">
    <location>
        <begin position="91"/>
        <end position="110"/>
    </location>
</feature>
<feature type="transmembrane region" description="Helical" evidence="2">
    <location>
        <begin position="117"/>
        <end position="137"/>
    </location>
</feature>
<dbReference type="EMBL" id="PNHG01000012">
    <property type="protein sequence ID" value="PMC63965.1"/>
    <property type="molecule type" value="Genomic_DNA"/>
</dbReference>
<feature type="region of interest" description="Disordered" evidence="1">
    <location>
        <begin position="1"/>
        <end position="26"/>
    </location>
</feature>
<keyword evidence="4" id="KW-1185">Reference proteome</keyword>
<dbReference type="RefSeq" id="WP_102724235.1">
    <property type="nucleotide sequence ID" value="NZ_PNHG01000012.1"/>
</dbReference>
<keyword evidence="2" id="KW-0812">Transmembrane</keyword>
<proteinExistence type="predicted"/>
<evidence type="ECO:0000313" key="4">
    <source>
        <dbReference type="Proteomes" id="UP000235836"/>
    </source>
</evidence>
<name>A0A2N6T3S3_9CORY</name>
<sequence>MAGMFPTMVTDPNDPNRNHRRTTTTAGQGCPRNLRVAFYLICAAGVLMLLTAFTLLADGYPGDAVIHDVSKLLGDVADEAFRNRYMTNMRVTAWGSIILTAWLVSAAAYLSKGSRAARRWAGAGVALTCFLHLAAFVVQLTGWVSMVVVVLLVVAMLLAFRPDSNTYVDEMSPRFQ</sequence>
<protein>
    <recommendedName>
        <fullName evidence="5">Tellurium resistance protein TerC</fullName>
    </recommendedName>
</protein>
<feature type="transmembrane region" description="Helical" evidence="2">
    <location>
        <begin position="143"/>
        <end position="160"/>
    </location>
</feature>
<organism evidence="3 4">
    <name type="scientific">Corynebacterium tuscaniense</name>
    <dbReference type="NCBI Taxonomy" id="302449"/>
    <lineage>
        <taxon>Bacteria</taxon>
        <taxon>Bacillati</taxon>
        <taxon>Actinomycetota</taxon>
        <taxon>Actinomycetes</taxon>
        <taxon>Mycobacteriales</taxon>
        <taxon>Corynebacteriaceae</taxon>
        <taxon>Corynebacterium</taxon>
    </lineage>
</organism>
<evidence type="ECO:0000256" key="2">
    <source>
        <dbReference type="SAM" id="Phobius"/>
    </source>
</evidence>
<evidence type="ECO:0000313" key="3">
    <source>
        <dbReference type="EMBL" id="PMC63965.1"/>
    </source>
</evidence>
<accession>A0A2N6T3S3</accession>
<gene>
    <name evidence="3" type="ORF">CJ203_08255</name>
</gene>
<dbReference type="Proteomes" id="UP000235836">
    <property type="component" value="Unassembled WGS sequence"/>
</dbReference>
<feature type="transmembrane region" description="Helical" evidence="2">
    <location>
        <begin position="36"/>
        <end position="57"/>
    </location>
</feature>